<feature type="compositionally biased region" description="Acidic residues" evidence="1">
    <location>
        <begin position="247"/>
        <end position="299"/>
    </location>
</feature>
<feature type="compositionally biased region" description="Low complexity" evidence="1">
    <location>
        <begin position="47"/>
        <end position="58"/>
    </location>
</feature>
<dbReference type="InterPro" id="IPR031355">
    <property type="entry name" value="YBL010C/LAA2-like"/>
</dbReference>
<reference evidence="3" key="1">
    <citation type="journal article" date="2011" name="PLoS Genet.">
        <title>Genomic analysis of the necrotrophic fungal pathogens Sclerotinia sclerotiorum and Botrytis cinerea.</title>
        <authorList>
            <person name="Amselem J."/>
            <person name="Cuomo C.A."/>
            <person name="van Kan J.A."/>
            <person name="Viaud M."/>
            <person name="Benito E.P."/>
            <person name="Couloux A."/>
            <person name="Coutinho P.M."/>
            <person name="de Vries R.P."/>
            <person name="Dyer P.S."/>
            <person name="Fillinger S."/>
            <person name="Fournier E."/>
            <person name="Gout L."/>
            <person name="Hahn M."/>
            <person name="Kohn L."/>
            <person name="Lapalu N."/>
            <person name="Plummer K.M."/>
            <person name="Pradier J.M."/>
            <person name="Quevillon E."/>
            <person name="Sharon A."/>
            <person name="Simon A."/>
            <person name="ten Have A."/>
            <person name="Tudzynski B."/>
            <person name="Tudzynski P."/>
            <person name="Wincker P."/>
            <person name="Andrew M."/>
            <person name="Anthouard V."/>
            <person name="Beever R.E."/>
            <person name="Beffa R."/>
            <person name="Benoit I."/>
            <person name="Bouzid O."/>
            <person name="Brault B."/>
            <person name="Chen Z."/>
            <person name="Choquer M."/>
            <person name="Collemare J."/>
            <person name="Cotton P."/>
            <person name="Danchin E.G."/>
            <person name="Da Silva C."/>
            <person name="Gautier A."/>
            <person name="Giraud C."/>
            <person name="Giraud T."/>
            <person name="Gonzalez C."/>
            <person name="Grossetete S."/>
            <person name="Guldener U."/>
            <person name="Henrissat B."/>
            <person name="Howlett B.J."/>
            <person name="Kodira C."/>
            <person name="Kretschmer M."/>
            <person name="Lappartient A."/>
            <person name="Leroch M."/>
            <person name="Levis C."/>
            <person name="Mauceli E."/>
            <person name="Neuveglise C."/>
            <person name="Oeser B."/>
            <person name="Pearson M."/>
            <person name="Poulain J."/>
            <person name="Poussereau N."/>
            <person name="Quesneville H."/>
            <person name="Rascle C."/>
            <person name="Schumacher J."/>
            <person name="Segurens B."/>
            <person name="Sexton A."/>
            <person name="Silva E."/>
            <person name="Sirven C."/>
            <person name="Soanes D.M."/>
            <person name="Talbot N.J."/>
            <person name="Templeton M."/>
            <person name="Yandava C."/>
            <person name="Yarden O."/>
            <person name="Zeng Q."/>
            <person name="Rollins J.A."/>
            <person name="Lebrun M.H."/>
            <person name="Dickman M."/>
        </authorList>
    </citation>
    <scope>NUCLEOTIDE SEQUENCE [LARGE SCALE GENOMIC DNA]</scope>
    <source>
        <strain evidence="3">T4</strain>
    </source>
</reference>
<feature type="compositionally biased region" description="Low complexity" evidence="1">
    <location>
        <begin position="225"/>
        <end position="238"/>
    </location>
</feature>
<proteinExistence type="predicted"/>
<evidence type="ECO:0000313" key="2">
    <source>
        <dbReference type="EMBL" id="CCD54807.1"/>
    </source>
</evidence>
<name>G2YTP7_BOTF4</name>
<dbReference type="PANTHER" id="PTHR38698">
    <property type="entry name" value="EXPRESSED PROTEIN"/>
    <property type="match status" value="1"/>
</dbReference>
<feature type="compositionally biased region" description="Basic and acidic residues" evidence="1">
    <location>
        <begin position="16"/>
        <end position="26"/>
    </location>
</feature>
<organism evidence="2 3">
    <name type="scientific">Botryotinia fuckeliana (strain T4)</name>
    <name type="common">Noble rot fungus</name>
    <name type="synonym">Botrytis cinerea</name>
    <dbReference type="NCBI Taxonomy" id="999810"/>
    <lineage>
        <taxon>Eukaryota</taxon>
        <taxon>Fungi</taxon>
        <taxon>Dikarya</taxon>
        <taxon>Ascomycota</taxon>
        <taxon>Pezizomycotina</taxon>
        <taxon>Leotiomycetes</taxon>
        <taxon>Helotiales</taxon>
        <taxon>Sclerotiniaceae</taxon>
        <taxon>Botrytis</taxon>
    </lineage>
</organism>
<accession>G2YTP7</accession>
<dbReference type="Pfam" id="PF17104">
    <property type="entry name" value="YBL010C_LAA2"/>
    <property type="match status" value="1"/>
</dbReference>
<sequence>MAEGDHGSLEPPTRTSIEDSGAHELAETVESSDSEDHFSDAHSGLEPSTVASPTVPTTRIEKVDDEPSYGEVPGTQAYSMRAEDAEPDQVAMAPEFDNIVRARRPSTPGDLPIPITVVEKIDPDTPSHGEVPGTPAYEKRKADAVPDLVLDSTPGRSRSNTLNTTGITRSRAGSTPGDLPIPKTVVERIDSGPSHGEVPGTAAYELRKEDAQPDDIVEVADVPESSSRSLSPRRQSSSAATNKAVEEEYNEEEDGDDGQGGDDGDGADDADDGGFGDDFDDFEEGEEDAEFGDFDDGFQEPEVTQSSLPIPVVPSFPTFDLTDLDAPEDIRSATEPYLDHIFPSDTIDISVLPPLDNPNPIFLTPRSASLWSQLVAPPPLQPPNWIRSRIRRLFLVSLGIPVSLDEILPASTQKKLILPSLSLHPSSSGSLDSSIDRIKSSSSTSLDSQGNVKPTRSDSRRRKGPPPAPQLDLVSARQTCEITEEALQGLTIDELKGHVKKLEEMEILAKEVLDYWTMRTDEKLGDREAFEGVIENLVKHARKKILLRAIKTPKREQDMFEF</sequence>
<dbReference type="EMBL" id="FQ790352">
    <property type="protein sequence ID" value="CCD54807.1"/>
    <property type="molecule type" value="Genomic_DNA"/>
</dbReference>
<protein>
    <submittedName>
        <fullName evidence="2">Uncharacterized protein</fullName>
    </submittedName>
</protein>
<evidence type="ECO:0000313" key="3">
    <source>
        <dbReference type="Proteomes" id="UP000008177"/>
    </source>
</evidence>
<feature type="region of interest" description="Disordered" evidence="1">
    <location>
        <begin position="1"/>
        <end position="311"/>
    </location>
</feature>
<feature type="compositionally biased region" description="Polar residues" evidence="1">
    <location>
        <begin position="154"/>
        <end position="173"/>
    </location>
</feature>
<gene>
    <name evidence="2" type="ORF">BofuT4_P160960.1</name>
</gene>
<dbReference type="InParanoid" id="G2YTP7"/>
<dbReference type="HOGENOM" id="CLU_022564_2_0_1"/>
<dbReference type="PANTHER" id="PTHR38698:SF1">
    <property type="entry name" value="FUNGAL PROTEIN"/>
    <property type="match status" value="1"/>
</dbReference>
<dbReference type="Proteomes" id="UP000008177">
    <property type="component" value="Unplaced contigs"/>
</dbReference>
<evidence type="ECO:0000256" key="1">
    <source>
        <dbReference type="SAM" id="MobiDB-lite"/>
    </source>
</evidence>
<dbReference type="OrthoDB" id="5378975at2759"/>
<dbReference type="AlphaFoldDB" id="G2YTP7"/>
<dbReference type="STRING" id="999810.G2YTP7"/>
<feature type="compositionally biased region" description="Low complexity" evidence="1">
    <location>
        <begin position="424"/>
        <end position="433"/>
    </location>
</feature>
<dbReference type="eggNOG" id="ENOG502RZVD">
    <property type="taxonomic scope" value="Eukaryota"/>
</dbReference>
<feature type="region of interest" description="Disordered" evidence="1">
    <location>
        <begin position="424"/>
        <end position="471"/>
    </location>
</feature>